<gene>
    <name evidence="2" type="ORF">FRZ00_11210</name>
</gene>
<dbReference type="SUPFAM" id="SSF46785">
    <property type="entry name" value="Winged helix' DNA-binding domain"/>
    <property type="match status" value="1"/>
</dbReference>
<sequence>MGLRIHFGSEDVVRTRLAQTPDPMWEVLLSLHMLQTTDGPLVFDRWRREVRGRLDPGARRLLALAPPRGYSPDFLTPAAGAGGLDLGISALLSTPRGRLRDDLTQFAVSQGHTASWMRGIADGDPDALKGLGEAVRSYYRVALAPHWSRVRAEVTADLAARGRMTRTVADLPSGAFDHLLRTLHPTLEWSPPVLIMHGPHVEGDLHLDGRGLLLLPSFFCWRKPTVLRSRDLPPVVVYPIEHSPSQLITGREASGRGQALVALLGRTRATLLEAVAEGGTTTELARTADIAAATASHHVSVLREAGLLITRRVGGAAHHTLTPLGAQLLNGRRVA</sequence>
<reference evidence="2 3" key="1">
    <citation type="journal article" date="2019" name="Microb. Cell Fact.">
        <title>Exploring novel herbicidin analogues by transcriptional regulator overexpression and MS/MS molecular networking.</title>
        <authorList>
            <person name="Shi Y."/>
            <person name="Gu R."/>
            <person name="Li Y."/>
            <person name="Wang X."/>
            <person name="Ren W."/>
            <person name="Li X."/>
            <person name="Wang L."/>
            <person name="Xie Y."/>
            <person name="Hong B."/>
        </authorList>
    </citation>
    <scope>NUCLEOTIDE SEQUENCE [LARGE SCALE GENOMIC DNA]</scope>
    <source>
        <strain evidence="2 3">US-43</strain>
    </source>
</reference>
<dbReference type="InterPro" id="IPR036390">
    <property type="entry name" value="WH_DNA-bd_sf"/>
</dbReference>
<dbReference type="GO" id="GO:0003700">
    <property type="term" value="F:DNA-binding transcription factor activity"/>
    <property type="evidence" value="ECO:0007669"/>
    <property type="project" value="InterPro"/>
</dbReference>
<protein>
    <submittedName>
        <fullName evidence="2">Winged helix-turn-helix transcriptional regulator</fullName>
    </submittedName>
</protein>
<dbReference type="Pfam" id="PF12840">
    <property type="entry name" value="HTH_20"/>
    <property type="match status" value="1"/>
</dbReference>
<evidence type="ECO:0000313" key="3">
    <source>
        <dbReference type="Proteomes" id="UP000327000"/>
    </source>
</evidence>
<dbReference type="InterPro" id="IPR001845">
    <property type="entry name" value="HTH_ArsR_DNA-bd_dom"/>
</dbReference>
<name>A0A5N5WBC1_STRMB</name>
<feature type="domain" description="HTH arsR-type" evidence="1">
    <location>
        <begin position="258"/>
        <end position="330"/>
    </location>
</feature>
<dbReference type="CDD" id="cd00090">
    <property type="entry name" value="HTH_ARSR"/>
    <property type="match status" value="1"/>
</dbReference>
<dbReference type="OrthoDB" id="3808065at2"/>
<dbReference type="Gene3D" id="1.10.10.10">
    <property type="entry name" value="Winged helix-like DNA-binding domain superfamily/Winged helix DNA-binding domain"/>
    <property type="match status" value="1"/>
</dbReference>
<keyword evidence="3" id="KW-1185">Reference proteome</keyword>
<dbReference type="Proteomes" id="UP000327000">
    <property type="component" value="Unassembled WGS sequence"/>
</dbReference>
<dbReference type="InterPro" id="IPR011991">
    <property type="entry name" value="ArsR-like_HTH"/>
</dbReference>
<dbReference type="EMBL" id="VOKX01000016">
    <property type="protein sequence ID" value="KAB7847270.1"/>
    <property type="molecule type" value="Genomic_DNA"/>
</dbReference>
<organism evidence="2 3">
    <name type="scientific">Streptomyces mobaraensis</name>
    <name type="common">Streptoverticillium mobaraense</name>
    <dbReference type="NCBI Taxonomy" id="35621"/>
    <lineage>
        <taxon>Bacteria</taxon>
        <taxon>Bacillati</taxon>
        <taxon>Actinomycetota</taxon>
        <taxon>Actinomycetes</taxon>
        <taxon>Kitasatosporales</taxon>
        <taxon>Streptomycetaceae</taxon>
        <taxon>Streptomyces</taxon>
    </lineage>
</organism>
<comment type="caution">
    <text evidence="2">The sequence shown here is derived from an EMBL/GenBank/DDBJ whole genome shotgun (WGS) entry which is preliminary data.</text>
</comment>
<dbReference type="InterPro" id="IPR036388">
    <property type="entry name" value="WH-like_DNA-bd_sf"/>
</dbReference>
<dbReference type="RefSeq" id="WP_152263308.1">
    <property type="nucleotide sequence ID" value="NZ_VOKX01000016.1"/>
</dbReference>
<dbReference type="SMART" id="SM00418">
    <property type="entry name" value="HTH_ARSR"/>
    <property type="match status" value="1"/>
</dbReference>
<accession>A0A5N5WBC1</accession>
<evidence type="ECO:0000313" key="2">
    <source>
        <dbReference type="EMBL" id="KAB7847270.1"/>
    </source>
</evidence>
<dbReference type="AlphaFoldDB" id="A0A5N5WBC1"/>
<proteinExistence type="predicted"/>
<evidence type="ECO:0000259" key="1">
    <source>
        <dbReference type="SMART" id="SM00418"/>
    </source>
</evidence>